<dbReference type="CDD" id="cd01610">
    <property type="entry name" value="PAP2_like"/>
    <property type="match status" value="1"/>
</dbReference>
<proteinExistence type="predicted"/>
<gene>
    <name evidence="4" type="ORF">IU449_02050</name>
</gene>
<comment type="caution">
    <text evidence="4">The sequence shown here is derived from an EMBL/GenBank/DDBJ whole genome shotgun (WGS) entry which is preliminary data.</text>
</comment>
<sequence length="214" mass="22088">MGIRAVTATAAALTTFALPLTFPPGGGPTPLDSAFADVVAAGPPSAPDRWLVAPSDAPVVVAALLLAVAWFAWRRRRRVAATMLVVPEVALIVNTAVLKPLFDRPLHDYLAYPSGHTVHMVAVACTFVLLSDSRRAGSVVAVLTGLAVVAVAAGQVGMGYHHLTDVIGGAAAGLSIAIICCTAVELVAGRHGTGEPDAARDAHRQRPDGEPQQR</sequence>
<keyword evidence="5" id="KW-1185">Reference proteome</keyword>
<dbReference type="EMBL" id="JADLQN010000001">
    <property type="protein sequence ID" value="MBF6353340.1"/>
    <property type="molecule type" value="Genomic_DNA"/>
</dbReference>
<feature type="domain" description="Phosphatidic acid phosphatase type 2/haloperoxidase" evidence="3">
    <location>
        <begin position="111"/>
        <end position="183"/>
    </location>
</feature>
<feature type="transmembrane region" description="Helical" evidence="2">
    <location>
        <begin position="110"/>
        <end position="130"/>
    </location>
</feature>
<feature type="transmembrane region" description="Helical" evidence="2">
    <location>
        <begin position="166"/>
        <end position="188"/>
    </location>
</feature>
<reference evidence="4 5" key="1">
    <citation type="submission" date="2020-10" db="EMBL/GenBank/DDBJ databases">
        <title>Identification of Nocardia species via Next-generation sequencing and recognition of intraspecies genetic diversity.</title>
        <authorList>
            <person name="Li P."/>
            <person name="Li P."/>
            <person name="Lu B."/>
        </authorList>
    </citation>
    <scope>NUCLEOTIDE SEQUENCE [LARGE SCALE GENOMIC DNA]</scope>
    <source>
        <strain evidence="4 5">BJ06-0143</strain>
    </source>
</reference>
<evidence type="ECO:0000313" key="4">
    <source>
        <dbReference type="EMBL" id="MBF6353340.1"/>
    </source>
</evidence>
<evidence type="ECO:0000256" key="1">
    <source>
        <dbReference type="SAM" id="MobiDB-lite"/>
    </source>
</evidence>
<feature type="transmembrane region" description="Helical" evidence="2">
    <location>
        <begin position="52"/>
        <end position="72"/>
    </location>
</feature>
<dbReference type="Gene3D" id="1.20.144.10">
    <property type="entry name" value="Phosphatidic acid phosphatase type 2/haloperoxidase"/>
    <property type="match status" value="1"/>
</dbReference>
<feature type="transmembrane region" description="Helical" evidence="2">
    <location>
        <begin position="79"/>
        <end position="98"/>
    </location>
</feature>
<accession>A0ABS0D4D4</accession>
<keyword evidence="2" id="KW-0812">Transmembrane</keyword>
<evidence type="ECO:0000259" key="3">
    <source>
        <dbReference type="Pfam" id="PF01569"/>
    </source>
</evidence>
<dbReference type="Proteomes" id="UP000707731">
    <property type="component" value="Unassembled WGS sequence"/>
</dbReference>
<dbReference type="Pfam" id="PF01569">
    <property type="entry name" value="PAP2"/>
    <property type="match status" value="1"/>
</dbReference>
<evidence type="ECO:0000313" key="5">
    <source>
        <dbReference type="Proteomes" id="UP000707731"/>
    </source>
</evidence>
<dbReference type="InterPro" id="IPR036938">
    <property type="entry name" value="PAP2/HPO_sf"/>
</dbReference>
<feature type="region of interest" description="Disordered" evidence="1">
    <location>
        <begin position="192"/>
        <end position="214"/>
    </location>
</feature>
<name>A0ABS0D4D4_9NOCA</name>
<keyword evidence="2" id="KW-1133">Transmembrane helix</keyword>
<feature type="transmembrane region" description="Helical" evidence="2">
    <location>
        <begin position="137"/>
        <end position="160"/>
    </location>
</feature>
<keyword evidence="2" id="KW-0472">Membrane</keyword>
<evidence type="ECO:0000256" key="2">
    <source>
        <dbReference type="SAM" id="Phobius"/>
    </source>
</evidence>
<dbReference type="InterPro" id="IPR000326">
    <property type="entry name" value="PAP2/HPO"/>
</dbReference>
<dbReference type="SUPFAM" id="SSF48317">
    <property type="entry name" value="Acid phosphatase/Vanadium-dependent haloperoxidase"/>
    <property type="match status" value="1"/>
</dbReference>
<organism evidence="4 5">
    <name type="scientific">Nocardia higoensis</name>
    <dbReference type="NCBI Taxonomy" id="228599"/>
    <lineage>
        <taxon>Bacteria</taxon>
        <taxon>Bacillati</taxon>
        <taxon>Actinomycetota</taxon>
        <taxon>Actinomycetes</taxon>
        <taxon>Mycobacteriales</taxon>
        <taxon>Nocardiaceae</taxon>
        <taxon>Nocardia</taxon>
    </lineage>
</organism>
<protein>
    <submittedName>
        <fullName evidence="4">Phosphatase PAP2 family protein</fullName>
    </submittedName>
</protein>